<keyword evidence="1" id="KW-0732">Signal</keyword>
<dbReference type="EMBL" id="JARWAO010000001">
    <property type="protein sequence ID" value="MDR5895051.1"/>
    <property type="molecule type" value="Genomic_DNA"/>
</dbReference>
<dbReference type="RefSeq" id="WP_251592341.1">
    <property type="nucleotide sequence ID" value="NZ_JAMLJI010000002.1"/>
</dbReference>
<keyword evidence="3" id="KW-1185">Reference proteome</keyword>
<dbReference type="Proteomes" id="UP001269375">
    <property type="component" value="Unassembled WGS sequence"/>
</dbReference>
<reference evidence="2 3" key="1">
    <citation type="submission" date="2023-04" db="EMBL/GenBank/DDBJ databases">
        <title>A long-awaited taxogenomic arrangement of the family Halomonadaceae.</title>
        <authorList>
            <person name="De La Haba R."/>
            <person name="Chuvochina M."/>
            <person name="Wittouck S."/>
            <person name="Arahal D.R."/>
            <person name="Sanchez-Porro C."/>
            <person name="Hugenholtz P."/>
            <person name="Ventosa A."/>
        </authorList>
    </citation>
    <scope>NUCLEOTIDE SEQUENCE [LARGE SCALE GENOMIC DNA]</scope>
    <source>
        <strain evidence="2 3">DSM 22428</strain>
    </source>
</reference>
<evidence type="ECO:0000313" key="2">
    <source>
        <dbReference type="EMBL" id="MDR5895051.1"/>
    </source>
</evidence>
<name>A0ABU1GSP9_9GAMM</name>
<comment type="caution">
    <text evidence="2">The sequence shown here is derived from an EMBL/GenBank/DDBJ whole genome shotgun (WGS) entry which is preliminary data.</text>
</comment>
<evidence type="ECO:0000256" key="1">
    <source>
        <dbReference type="SAM" id="SignalP"/>
    </source>
</evidence>
<evidence type="ECO:0008006" key="4">
    <source>
        <dbReference type="Google" id="ProtNLM"/>
    </source>
</evidence>
<evidence type="ECO:0000313" key="3">
    <source>
        <dbReference type="Proteomes" id="UP001269375"/>
    </source>
</evidence>
<feature type="signal peptide" evidence="1">
    <location>
        <begin position="1"/>
        <end position="20"/>
    </location>
</feature>
<proteinExistence type="predicted"/>
<accession>A0ABU1GSP9</accession>
<gene>
    <name evidence="2" type="ORF">QC825_03035</name>
</gene>
<organism evidence="2 3">
    <name type="scientific">Larsenimonas suaedae</name>
    <dbReference type="NCBI Taxonomy" id="1851019"/>
    <lineage>
        <taxon>Bacteria</taxon>
        <taxon>Pseudomonadati</taxon>
        <taxon>Pseudomonadota</taxon>
        <taxon>Gammaproteobacteria</taxon>
        <taxon>Oceanospirillales</taxon>
        <taxon>Halomonadaceae</taxon>
        <taxon>Larsenimonas</taxon>
    </lineage>
</organism>
<dbReference type="PROSITE" id="PS51257">
    <property type="entry name" value="PROKAR_LIPOPROTEIN"/>
    <property type="match status" value="1"/>
</dbReference>
<protein>
    <recommendedName>
        <fullName evidence="4">Lipoprotein</fullName>
    </recommendedName>
</protein>
<feature type="chain" id="PRO_5046667062" description="Lipoprotein" evidence="1">
    <location>
        <begin position="21"/>
        <end position="127"/>
    </location>
</feature>
<sequence length="127" mass="13337">MNVRSWPFCALLLLLMTGCAGVSSTPPAPVVVATTASPLQTQTALTGVLVERGFTIDHADHDLCTLSAHFAARPPFHVEGECRPGAPGTRLELRARRGTTWLAGTRLTGLVEALAQKLPGARAVTAP</sequence>